<gene>
    <name evidence="2" type="ORF">GCM10022280_27690</name>
</gene>
<comment type="caution">
    <text evidence="2">The sequence shown here is derived from an EMBL/GenBank/DDBJ whole genome shotgun (WGS) entry which is preliminary data.</text>
</comment>
<dbReference type="RefSeq" id="WP_344707983.1">
    <property type="nucleotide sequence ID" value="NZ_BAABBQ010000001.1"/>
</dbReference>
<reference evidence="3" key="1">
    <citation type="journal article" date="2019" name="Int. J. Syst. Evol. Microbiol.">
        <title>The Global Catalogue of Microorganisms (GCM) 10K type strain sequencing project: providing services to taxonomists for standard genome sequencing and annotation.</title>
        <authorList>
            <consortium name="The Broad Institute Genomics Platform"/>
            <consortium name="The Broad Institute Genome Sequencing Center for Infectious Disease"/>
            <person name="Wu L."/>
            <person name="Ma J."/>
        </authorList>
    </citation>
    <scope>NUCLEOTIDE SEQUENCE [LARGE SCALE GENOMIC DNA]</scope>
    <source>
        <strain evidence="3">JCM 17563</strain>
    </source>
</reference>
<name>A0ABP7TF40_9SPHN</name>
<dbReference type="Proteomes" id="UP001500235">
    <property type="component" value="Unassembled WGS sequence"/>
</dbReference>
<accession>A0ABP7TF40</accession>
<feature type="compositionally biased region" description="Acidic residues" evidence="1">
    <location>
        <begin position="1"/>
        <end position="12"/>
    </location>
</feature>
<evidence type="ECO:0000313" key="3">
    <source>
        <dbReference type="Proteomes" id="UP001500235"/>
    </source>
</evidence>
<feature type="region of interest" description="Disordered" evidence="1">
    <location>
        <begin position="1"/>
        <end position="22"/>
    </location>
</feature>
<keyword evidence="3" id="KW-1185">Reference proteome</keyword>
<evidence type="ECO:0000256" key="1">
    <source>
        <dbReference type="SAM" id="MobiDB-lite"/>
    </source>
</evidence>
<protein>
    <submittedName>
        <fullName evidence="2">Uncharacterized protein</fullName>
    </submittedName>
</protein>
<dbReference type="EMBL" id="BAABBQ010000001">
    <property type="protein sequence ID" value="GAA4025282.1"/>
    <property type="molecule type" value="Genomic_DNA"/>
</dbReference>
<proteinExistence type="predicted"/>
<sequence>MFDDLPSDDQPEGEGSPAAQNNLDADADWAADQLAAYQLEFFFMDGEDAAAVGELARFSAPVPLIAILATRVLLPGSRSSTESSPPFALTLYPERIVARAASGGVVSEAQTALPRRSAVRAAGVAFSLPARAVAALFGGQGKARLNWREQEVVQWRLVGRQSEKVGGFLGLSSDLTRLHLSAEELIASLPLPKTETAELAPHGSLTVLGRALGFANVFRPKDNRFGVIEVNGGVARAASWDGIVEYVEPGLDAFDLAVHVNDVAAVRSVLKRLKGNVRISRDDEHRFIFNSADMTVAVSTSDVVVPKIDVARANAESGLKISISTFELVRLARPMLALSKRSEHLVRFEVRDGPGGRELHLVGQTPEAHGWSPISIVPTGSEPELDRAFIRADTLVRMVDPGSFDAAELYLGSHAGVLKQYRGEASLTHIFAYAPPPR</sequence>
<organism evidence="2 3">
    <name type="scientific">Sphingomonas swuensis</name>
    <dbReference type="NCBI Taxonomy" id="977800"/>
    <lineage>
        <taxon>Bacteria</taxon>
        <taxon>Pseudomonadati</taxon>
        <taxon>Pseudomonadota</taxon>
        <taxon>Alphaproteobacteria</taxon>
        <taxon>Sphingomonadales</taxon>
        <taxon>Sphingomonadaceae</taxon>
        <taxon>Sphingomonas</taxon>
    </lineage>
</organism>
<evidence type="ECO:0000313" key="2">
    <source>
        <dbReference type="EMBL" id="GAA4025282.1"/>
    </source>
</evidence>